<name>A0A218MLQ2_9VIRU</name>
<accession>A0A218MLQ2</accession>
<sequence length="204" mass="20641">MQNIIRIPLGGVINANGPAATIGNWDISALSAVNNSATSGALASTTTGSGSGATFTFATSGAGAVSVAVSATGSGYLDGDTISVVIASGNAINNVGSDVTVTLLIESDYIDGGGNEGYISCPADGILAFVIPDTASAYDTWVIKQLQDEHARNWTIKIAGGTAANYVDITKRINNVLVEALQKPNSHPLLVLPTGVTVSNLYLG</sequence>
<evidence type="ECO:0000313" key="1">
    <source>
        <dbReference type="EMBL" id="ASF00181.1"/>
    </source>
</evidence>
<reference evidence="1" key="2">
    <citation type="journal article" date="2017" name="Nat. Commun.">
        <title>Single-virus genomics reveals hidden cosmopolitan and abundant viruses.</title>
        <authorList>
            <person name="Martinez-Hernandez F."/>
            <person name="Fornas O."/>
            <person name="Lluesma Gomez M."/>
            <person name="Bolduc B."/>
            <person name="de la Cruz Pena M.J."/>
            <person name="Martinez J.M."/>
            <person name="Anton J."/>
            <person name="Gasol J.M."/>
            <person name="Rosselli R."/>
            <person name="Rodriguez-Valera F."/>
            <person name="Sullivan M.B."/>
            <person name="Acinas S.G."/>
            <person name="Martinez-Garcia M."/>
        </authorList>
    </citation>
    <scope>NUCLEOTIDE SEQUENCE</scope>
</reference>
<reference evidence="1" key="1">
    <citation type="submission" date="2016-10" db="EMBL/GenBank/DDBJ databases">
        <authorList>
            <person name="Varghese N."/>
        </authorList>
    </citation>
    <scope>NUCLEOTIDE SEQUENCE</scope>
</reference>
<protein>
    <submittedName>
        <fullName evidence="1">Uncharacterized protein</fullName>
    </submittedName>
</protein>
<proteinExistence type="predicted"/>
<organism evidence="1">
    <name type="scientific">uncultured virus</name>
    <dbReference type="NCBI Taxonomy" id="340016"/>
    <lineage>
        <taxon>Viruses</taxon>
        <taxon>environmental samples</taxon>
    </lineage>
</organism>
<dbReference type="EMBL" id="KY052816">
    <property type="protein sequence ID" value="ASF00181.1"/>
    <property type="molecule type" value="Genomic_DNA"/>
</dbReference>